<feature type="transmembrane region" description="Helical" evidence="2">
    <location>
        <begin position="311"/>
        <end position="327"/>
    </location>
</feature>
<keyword evidence="2" id="KW-1133">Transmembrane helix</keyword>
<dbReference type="Proteomes" id="UP001597156">
    <property type="component" value="Unassembled WGS sequence"/>
</dbReference>
<feature type="transmembrane region" description="Helical" evidence="2">
    <location>
        <begin position="333"/>
        <end position="361"/>
    </location>
</feature>
<accession>A0ABW3PKA3</accession>
<reference evidence="4" key="1">
    <citation type="journal article" date="2019" name="Int. J. Syst. Evol. Microbiol.">
        <title>The Global Catalogue of Microorganisms (GCM) 10K type strain sequencing project: providing services to taxonomists for standard genome sequencing and annotation.</title>
        <authorList>
            <consortium name="The Broad Institute Genomics Platform"/>
            <consortium name="The Broad Institute Genome Sequencing Center for Infectious Disease"/>
            <person name="Wu L."/>
            <person name="Ma J."/>
        </authorList>
    </citation>
    <scope>NUCLEOTIDE SEQUENCE [LARGE SCALE GENOMIC DNA]</scope>
    <source>
        <strain evidence="4">CCUG 71848</strain>
    </source>
</reference>
<evidence type="ECO:0000313" key="3">
    <source>
        <dbReference type="EMBL" id="MFD1125440.1"/>
    </source>
</evidence>
<organism evidence="3 4">
    <name type="scientific">Lentilactobacillus raoultii</name>
    <dbReference type="NCBI Taxonomy" id="1987503"/>
    <lineage>
        <taxon>Bacteria</taxon>
        <taxon>Bacillati</taxon>
        <taxon>Bacillota</taxon>
        <taxon>Bacilli</taxon>
        <taxon>Lactobacillales</taxon>
        <taxon>Lactobacillaceae</taxon>
        <taxon>Lentilactobacillus</taxon>
    </lineage>
</organism>
<sequence>MDKTQKTVTVSAKPFGFKDKIGYMFGDIGNNFSFNVVNSFLMIFYTNVLGLTGAQVGILFLAARFIDAFADITVGRLVDNSKLHKNGRFQPWMNRMRYPLVIFFILTFVPLVKDLALPMRLVYVFITYLGWGIFYSSVNIPYGSMASAISSNPNDKTSLSTFRAVGSALGSAITSYILPMFIYIGASQKISGNRFFWVILVCGILAYTCYALTTGLTTERVRTEKSQKVPMSSLVKGMFANKALMVLVLVDIMIVINQNLSGTMISYLFNDYFKSKTAMSIALIFNFATVILLAPFGTWITNKFGRKESSIAALLFGAAMYGILFIVHTHSAIFYLVMLFFGSLGAGMFNLMVWAFITDVIDNHEVLTGTREDGIVYGVNSFARKVAQAIAGGFGGFMLTFIGYQSSTSGGISQTTAVVNKIYHLATGIPTFCLLVAALLLLLFYPLSKKRVNENASKLAKIHAENTEEEAADN</sequence>
<dbReference type="PANTHER" id="PTHR11328">
    <property type="entry name" value="MAJOR FACILITATOR SUPERFAMILY DOMAIN-CONTAINING PROTEIN"/>
    <property type="match status" value="1"/>
</dbReference>
<evidence type="ECO:0000313" key="4">
    <source>
        <dbReference type="Proteomes" id="UP001597156"/>
    </source>
</evidence>
<comment type="caution">
    <text evidence="3">The sequence shown here is derived from an EMBL/GenBank/DDBJ whole genome shotgun (WGS) entry which is preliminary data.</text>
</comment>
<evidence type="ECO:0000256" key="2">
    <source>
        <dbReference type="SAM" id="Phobius"/>
    </source>
</evidence>
<feature type="transmembrane region" description="Helical" evidence="2">
    <location>
        <begin position="422"/>
        <end position="445"/>
    </location>
</feature>
<dbReference type="InterPro" id="IPR001927">
    <property type="entry name" value="Na/Gal_symport"/>
</dbReference>
<evidence type="ECO:0000256" key="1">
    <source>
        <dbReference type="ARBA" id="ARBA00022597"/>
    </source>
</evidence>
<dbReference type="EMBL" id="JBHTLH010000028">
    <property type="protein sequence ID" value="MFD1125440.1"/>
    <property type="molecule type" value="Genomic_DNA"/>
</dbReference>
<keyword evidence="2" id="KW-0812">Transmembrane</keyword>
<dbReference type="SUPFAM" id="SSF103473">
    <property type="entry name" value="MFS general substrate transporter"/>
    <property type="match status" value="1"/>
</dbReference>
<dbReference type="InterPro" id="IPR036259">
    <property type="entry name" value="MFS_trans_sf"/>
</dbReference>
<name>A0ABW3PKA3_9LACO</name>
<feature type="transmembrane region" description="Helical" evidence="2">
    <location>
        <begin position="382"/>
        <end position="402"/>
    </location>
</feature>
<keyword evidence="4" id="KW-1185">Reference proteome</keyword>
<protein>
    <submittedName>
        <fullName evidence="3">MFS transporter</fullName>
    </submittedName>
</protein>
<dbReference type="Gene3D" id="1.20.1250.20">
    <property type="entry name" value="MFS general substrate transporter like domains"/>
    <property type="match status" value="2"/>
</dbReference>
<dbReference type="NCBIfam" id="TIGR00792">
    <property type="entry name" value="gph"/>
    <property type="match status" value="1"/>
</dbReference>
<feature type="transmembrane region" description="Helical" evidence="2">
    <location>
        <begin position="98"/>
        <end position="116"/>
    </location>
</feature>
<dbReference type="RefSeq" id="WP_121978992.1">
    <property type="nucleotide sequence ID" value="NZ_JBHTLH010000028.1"/>
</dbReference>
<feature type="transmembrane region" description="Helical" evidence="2">
    <location>
        <begin position="122"/>
        <end position="142"/>
    </location>
</feature>
<dbReference type="Pfam" id="PF13347">
    <property type="entry name" value="MFS_2"/>
    <property type="match status" value="1"/>
</dbReference>
<dbReference type="PANTHER" id="PTHR11328:SF24">
    <property type="entry name" value="MAJOR FACILITATOR SUPERFAMILY (MFS) PROFILE DOMAIN-CONTAINING PROTEIN"/>
    <property type="match status" value="1"/>
</dbReference>
<keyword evidence="2" id="KW-0472">Membrane</keyword>
<dbReference type="CDD" id="cd17332">
    <property type="entry name" value="MFS_MelB_like"/>
    <property type="match status" value="1"/>
</dbReference>
<feature type="transmembrane region" description="Helical" evidence="2">
    <location>
        <begin position="162"/>
        <end position="184"/>
    </location>
</feature>
<keyword evidence="1" id="KW-0762">Sugar transport</keyword>
<feature type="transmembrane region" description="Helical" evidence="2">
    <location>
        <begin position="239"/>
        <end position="258"/>
    </location>
</feature>
<feature type="transmembrane region" description="Helical" evidence="2">
    <location>
        <begin position="196"/>
        <end position="218"/>
    </location>
</feature>
<proteinExistence type="predicted"/>
<keyword evidence="1" id="KW-0813">Transport</keyword>
<gene>
    <name evidence="3" type="ORF">ACFQ22_08750</name>
</gene>
<feature type="transmembrane region" description="Helical" evidence="2">
    <location>
        <begin position="278"/>
        <end position="299"/>
    </location>
</feature>
<dbReference type="InterPro" id="IPR039672">
    <property type="entry name" value="MFS_2"/>
</dbReference>